<dbReference type="RefSeq" id="WP_186559596.1">
    <property type="nucleotide sequence ID" value="NZ_JACNMF010000001.1"/>
</dbReference>
<protein>
    <recommendedName>
        <fullName evidence="3">DegT/DnrJ/EryC1/StrS aminotransferase family protein</fullName>
    </recommendedName>
</protein>
<dbReference type="EMBL" id="JACNMF010000001">
    <property type="protein sequence ID" value="MBC3757749.1"/>
    <property type="molecule type" value="Genomic_DNA"/>
</dbReference>
<proteinExistence type="predicted"/>
<reference evidence="1" key="1">
    <citation type="submission" date="2020-08" db="EMBL/GenBank/DDBJ databases">
        <title>Hyunsoonleella sp. strain SJ7 genome sequencing and assembly.</title>
        <authorList>
            <person name="Kim I."/>
        </authorList>
    </citation>
    <scope>NUCLEOTIDE SEQUENCE</scope>
    <source>
        <strain evidence="1">SJ7</strain>
    </source>
</reference>
<gene>
    <name evidence="1" type="ORF">H7U19_04995</name>
</gene>
<name>A0A923KI18_9FLAO</name>
<evidence type="ECO:0000313" key="1">
    <source>
        <dbReference type="EMBL" id="MBC3757749.1"/>
    </source>
</evidence>
<dbReference type="Proteomes" id="UP000656244">
    <property type="component" value="Unassembled WGS sequence"/>
</dbReference>
<dbReference type="SUPFAM" id="SSF53383">
    <property type="entry name" value="PLP-dependent transferases"/>
    <property type="match status" value="1"/>
</dbReference>
<sequence length="318" mass="36830">MRAIGGFFELELPDGKSLYHDEAIKLSTGRACLGLILKTNTFSKIYLPYYCCDALFEPLDLQGVPFEFYAIDKNLEINDTIKLNPNEAIVYCNFFGIKSNYVNELIKRYGNQLIIDNSHSFFSKGFSNNISFTTARKYFGVPDGAFLYAPKEVPSSGIERNNDVYLNHNVNRLLGNQEKAYREFLSYEASLNCDIRQISSVSESLLKLVDYKEVRKIRNENFNFYKNEFAHLNKIEIGDDEKDCFCYPLLLNEKIDVQKLFNQNIFIPSYWNDVVQRVSAKDYAFEIALSKDLLPLPIDHRYTEIDLRRVVVAIKQLI</sequence>
<evidence type="ECO:0000313" key="2">
    <source>
        <dbReference type="Proteomes" id="UP000656244"/>
    </source>
</evidence>
<keyword evidence="2" id="KW-1185">Reference proteome</keyword>
<dbReference type="InterPro" id="IPR015424">
    <property type="entry name" value="PyrdxlP-dep_Trfase"/>
</dbReference>
<dbReference type="AlphaFoldDB" id="A0A923KI18"/>
<comment type="caution">
    <text evidence="1">The sequence shown here is derived from an EMBL/GenBank/DDBJ whole genome shotgun (WGS) entry which is preliminary data.</text>
</comment>
<evidence type="ECO:0008006" key="3">
    <source>
        <dbReference type="Google" id="ProtNLM"/>
    </source>
</evidence>
<organism evidence="1 2">
    <name type="scientific">Hyunsoonleella aquatilis</name>
    <dbReference type="NCBI Taxonomy" id="2762758"/>
    <lineage>
        <taxon>Bacteria</taxon>
        <taxon>Pseudomonadati</taxon>
        <taxon>Bacteroidota</taxon>
        <taxon>Flavobacteriia</taxon>
        <taxon>Flavobacteriales</taxon>
        <taxon>Flavobacteriaceae</taxon>
    </lineage>
</organism>
<accession>A0A923KI18</accession>